<dbReference type="NCBIfam" id="TIGR00254">
    <property type="entry name" value="GGDEF"/>
    <property type="match status" value="1"/>
</dbReference>
<keyword evidence="7" id="KW-1185">Reference proteome</keyword>
<dbReference type="PROSITE" id="PS50883">
    <property type="entry name" value="EAL"/>
    <property type="match status" value="1"/>
</dbReference>
<dbReference type="SUPFAM" id="SSF55781">
    <property type="entry name" value="GAF domain-like"/>
    <property type="match status" value="1"/>
</dbReference>
<gene>
    <name evidence="5" type="ORF">FB564_2147</name>
    <name evidence="4" type="ORF">Sar04_04390</name>
</gene>
<dbReference type="SUPFAM" id="SSF141868">
    <property type="entry name" value="EAL domain-like"/>
    <property type="match status" value="1"/>
</dbReference>
<dbReference type="Pfam" id="PF00990">
    <property type="entry name" value="GGDEF"/>
    <property type="match status" value="1"/>
</dbReference>
<dbReference type="Gene3D" id="3.30.70.270">
    <property type="match status" value="1"/>
</dbReference>
<dbReference type="Proteomes" id="UP000315983">
    <property type="component" value="Unassembled WGS sequence"/>
</dbReference>
<dbReference type="InterPro" id="IPR029016">
    <property type="entry name" value="GAF-like_dom_sf"/>
</dbReference>
<organism evidence="5 6">
    <name type="scientific">Salinispora arenicola</name>
    <dbReference type="NCBI Taxonomy" id="168697"/>
    <lineage>
        <taxon>Bacteria</taxon>
        <taxon>Bacillati</taxon>
        <taxon>Actinomycetota</taxon>
        <taxon>Actinomycetes</taxon>
        <taxon>Micromonosporales</taxon>
        <taxon>Micromonosporaceae</taxon>
        <taxon>Salinispora</taxon>
    </lineage>
</organism>
<dbReference type="AlphaFoldDB" id="A0A542XMC6"/>
<evidence type="ECO:0000259" key="2">
    <source>
        <dbReference type="PROSITE" id="PS50883"/>
    </source>
</evidence>
<dbReference type="InterPro" id="IPR001633">
    <property type="entry name" value="EAL_dom"/>
</dbReference>
<feature type="transmembrane region" description="Helical" evidence="1">
    <location>
        <begin position="44"/>
        <end position="66"/>
    </location>
</feature>
<keyword evidence="1" id="KW-0812">Transmembrane</keyword>
<feature type="domain" description="GGDEF" evidence="3">
    <location>
        <begin position="432"/>
        <end position="563"/>
    </location>
</feature>
<proteinExistence type="predicted"/>
<dbReference type="CDD" id="cd01949">
    <property type="entry name" value="GGDEF"/>
    <property type="match status" value="1"/>
</dbReference>
<dbReference type="SMART" id="SM00267">
    <property type="entry name" value="GGDEF"/>
    <property type="match status" value="1"/>
</dbReference>
<sequence length="842" mass="90924">MPDSPPSVRRPVEQVWLITAPLAMVAVLCSTFLLLAAESPPGNLAIAAVLFVMMVVAGTVVLQIVVRRQALEVIATEIPLVLAFYYLPPLTVVALMVLSALVAQHWRRLGAVKVGFNVARTGAAASLGGVVLVGLSGVDGAGPRTWAVLFAVVTVNSVVSLIAISGVVSLLHGWQTGWELVRRSPVPLMVNFINVVIGLILLLALESTWWSMLLIAVLAVAMVVIYRSYAQFLRQHRTLSSMYELTQAMTEGGREGGIADVLLGRIRALMQAEYATLWLPARGRYPELLLSARVDDRGLLDVAPTPADLREQVRESGETLAAGRGLPKSPDISRDLAGHGLKDVIVVPLRSGQAVIGTLEVVNRLSAGGHFTPDDIQVFETVAAHTAVALENSRLVDRLRHDADHDTLTKLPNRRQVTAALDEAVKIRAPGEVVALLLFDVDRLREVNESLGHAAGDKVLVEVAERLRSCAPSSALVGRVGGDEFLVTLRLEGATEALDLAAGLREQIRAVVTFDGLTLDVDTAVGVAVHPDHGSGAAVLLQRVDLAVTAAKSASGSVRLFNPALESRSLRRLGLAGDLRRALDNGEVEVYFQPKVTLRDRRLVGVECLARWEDRALGPVAPEDFVAVAEHTGQLGRLTEFVLREGLRRSRDWAHGGHPLSVAVNLSPRTLTDQHFPAQVRELLEEYGVPPQRLTLEIRESGVLDGTDRPIPILCRLRDLGVRLSVDDFGTGDSSLAHLRRLPVHEVKVDHRFVQGMATDPGDLAIVNAVVTLSQQFGLAVVAEGVESELTLELLQDIGCEIGQGFLFSRPLPYERLEAWFGAQVEPEAVPAGELPRLRVVP</sequence>
<evidence type="ECO:0000313" key="7">
    <source>
        <dbReference type="Proteomes" id="UP000677457"/>
    </source>
</evidence>
<dbReference type="Gene3D" id="3.20.20.450">
    <property type="entry name" value="EAL domain"/>
    <property type="match status" value="1"/>
</dbReference>
<dbReference type="InterPro" id="IPR029787">
    <property type="entry name" value="Nucleotide_cyclase"/>
</dbReference>
<evidence type="ECO:0000313" key="4">
    <source>
        <dbReference type="EMBL" id="GIM81897.1"/>
    </source>
</evidence>
<dbReference type="EMBL" id="VFOL01000001">
    <property type="protein sequence ID" value="TQL37005.1"/>
    <property type="molecule type" value="Genomic_DNA"/>
</dbReference>
<dbReference type="InterPro" id="IPR052155">
    <property type="entry name" value="Biofilm_reg_signaling"/>
</dbReference>
<keyword evidence="1" id="KW-1133">Transmembrane helix</keyword>
<feature type="transmembrane region" description="Helical" evidence="1">
    <location>
        <begin position="147"/>
        <end position="174"/>
    </location>
</feature>
<dbReference type="Pfam" id="PF00563">
    <property type="entry name" value="EAL"/>
    <property type="match status" value="1"/>
</dbReference>
<dbReference type="PANTHER" id="PTHR44757">
    <property type="entry name" value="DIGUANYLATE CYCLASE DGCP"/>
    <property type="match status" value="1"/>
</dbReference>
<reference evidence="5 6" key="1">
    <citation type="submission" date="2019-06" db="EMBL/GenBank/DDBJ databases">
        <title>Sequencing the genomes of 1000 actinobacteria strains.</title>
        <authorList>
            <person name="Klenk H.-P."/>
        </authorList>
    </citation>
    <scope>NUCLEOTIDE SEQUENCE [LARGE SCALE GENOMIC DNA]</scope>
    <source>
        <strain evidence="5 6">DSM 44819</strain>
    </source>
</reference>
<dbReference type="SMART" id="SM00065">
    <property type="entry name" value="GAF"/>
    <property type="match status" value="1"/>
</dbReference>
<feature type="transmembrane region" description="Helical" evidence="1">
    <location>
        <begin position="78"/>
        <end position="102"/>
    </location>
</feature>
<keyword evidence="1" id="KW-0472">Membrane</keyword>
<dbReference type="PANTHER" id="PTHR44757:SF2">
    <property type="entry name" value="BIOFILM ARCHITECTURE MAINTENANCE PROTEIN MBAA"/>
    <property type="match status" value="1"/>
</dbReference>
<dbReference type="CDD" id="cd01948">
    <property type="entry name" value="EAL"/>
    <property type="match status" value="1"/>
</dbReference>
<feature type="domain" description="EAL" evidence="2">
    <location>
        <begin position="572"/>
        <end position="825"/>
    </location>
</feature>
<dbReference type="GeneID" id="93771396"/>
<feature type="transmembrane region" description="Helical" evidence="1">
    <location>
        <begin position="186"/>
        <end position="204"/>
    </location>
</feature>
<comment type="caution">
    <text evidence="5">The sequence shown here is derived from an EMBL/GenBank/DDBJ whole genome shotgun (WGS) entry which is preliminary data.</text>
</comment>
<evidence type="ECO:0000256" key="1">
    <source>
        <dbReference type="SAM" id="Phobius"/>
    </source>
</evidence>
<dbReference type="InterPro" id="IPR043128">
    <property type="entry name" value="Rev_trsase/Diguanyl_cyclase"/>
</dbReference>
<dbReference type="InterPro" id="IPR035919">
    <property type="entry name" value="EAL_sf"/>
</dbReference>
<dbReference type="PROSITE" id="PS50887">
    <property type="entry name" value="GGDEF"/>
    <property type="match status" value="1"/>
</dbReference>
<name>A0A542XMC6_SALAC</name>
<evidence type="ECO:0000313" key="5">
    <source>
        <dbReference type="EMBL" id="TQL37005.1"/>
    </source>
</evidence>
<dbReference type="Proteomes" id="UP000677457">
    <property type="component" value="Unassembled WGS sequence"/>
</dbReference>
<dbReference type="SMART" id="SM00052">
    <property type="entry name" value="EAL"/>
    <property type="match status" value="1"/>
</dbReference>
<dbReference type="EMBL" id="BOQM01000004">
    <property type="protein sequence ID" value="GIM81897.1"/>
    <property type="molecule type" value="Genomic_DNA"/>
</dbReference>
<dbReference type="InterPro" id="IPR000160">
    <property type="entry name" value="GGDEF_dom"/>
</dbReference>
<reference evidence="4 7" key="2">
    <citation type="submission" date="2021-03" db="EMBL/GenBank/DDBJ databases">
        <title>Whole genome shotgun sequence of Salinispora arenicola NBRC 105043.</title>
        <authorList>
            <person name="Komaki H."/>
            <person name="Tamura T."/>
        </authorList>
    </citation>
    <scope>NUCLEOTIDE SEQUENCE [LARGE SCALE GENOMIC DNA]</scope>
    <source>
        <strain evidence="4 7">NBRC 105043</strain>
    </source>
</reference>
<feature type="transmembrane region" description="Helical" evidence="1">
    <location>
        <begin position="15"/>
        <end position="37"/>
    </location>
</feature>
<dbReference type="Gene3D" id="3.30.450.40">
    <property type="match status" value="1"/>
</dbReference>
<dbReference type="RefSeq" id="WP_018804769.1">
    <property type="nucleotide sequence ID" value="NZ_BOQM01000004.1"/>
</dbReference>
<dbReference type="InterPro" id="IPR003018">
    <property type="entry name" value="GAF"/>
</dbReference>
<accession>A0A542XMC6</accession>
<dbReference type="SUPFAM" id="SSF55073">
    <property type="entry name" value="Nucleotide cyclase"/>
    <property type="match status" value="1"/>
</dbReference>
<protein>
    <submittedName>
        <fullName evidence="4 5">Diguanylate cyclase/phosphodiesterase</fullName>
    </submittedName>
</protein>
<evidence type="ECO:0000313" key="6">
    <source>
        <dbReference type="Proteomes" id="UP000315983"/>
    </source>
</evidence>
<feature type="transmembrane region" description="Helical" evidence="1">
    <location>
        <begin position="114"/>
        <end position="135"/>
    </location>
</feature>
<dbReference type="Pfam" id="PF01590">
    <property type="entry name" value="GAF"/>
    <property type="match status" value="1"/>
</dbReference>
<evidence type="ECO:0000259" key="3">
    <source>
        <dbReference type="PROSITE" id="PS50887"/>
    </source>
</evidence>